<feature type="compositionally biased region" description="Pro residues" evidence="1">
    <location>
        <begin position="103"/>
        <end position="112"/>
    </location>
</feature>
<feature type="region of interest" description="Disordered" evidence="1">
    <location>
        <begin position="1"/>
        <end position="156"/>
    </location>
</feature>
<organism evidence="2 3">
    <name type="scientific">Porphyra umbilicalis</name>
    <name type="common">Purple laver</name>
    <name type="synonym">Red alga</name>
    <dbReference type="NCBI Taxonomy" id="2786"/>
    <lineage>
        <taxon>Eukaryota</taxon>
        <taxon>Rhodophyta</taxon>
        <taxon>Bangiophyceae</taxon>
        <taxon>Bangiales</taxon>
        <taxon>Bangiaceae</taxon>
        <taxon>Porphyra</taxon>
    </lineage>
</organism>
<feature type="region of interest" description="Disordered" evidence="1">
    <location>
        <begin position="568"/>
        <end position="604"/>
    </location>
</feature>
<feature type="region of interest" description="Disordered" evidence="1">
    <location>
        <begin position="364"/>
        <end position="397"/>
    </location>
</feature>
<gene>
    <name evidence="2" type="ORF">BU14_0519s0019</name>
</gene>
<dbReference type="AlphaFoldDB" id="A0A1X6NSQ5"/>
<sequence>MSVGYCTARAGRRMSPAPRRPHPVNHRPVERHPITDAATTATARRRRRATGRRGASAEVSDEPDGGTYSASKSDDVAAVDASSDVATLLPVSEPPTVEAAPAAAPPWTPRAAPPQARGRRPTATRRLPLPPLPRGRGGRWRPSPSDSVVDAASVVSKSAPSVLDVSPALLPPSLPSLPPGRAGCWRPPPSDSVVDAAPVAAVDVSSAVSESDPSVLDVSPALIAPSLPSVTRGQAGCWRPPPSDSVVDAAPIAAVDVSSAVSESAPSVLDVSPALLPPSLPSLPPGRAGCWRPPPSDSVVDAAPVAAVDVSSAVSESDPSVLDVSPALIAPSLPSVTRGQAGRWRPPPSDSVVDAAPASVVDAAADSVDDASPAGSRCAASALDTSPELPSPSLSPLSSLSLLSPLSPLSPLPSLLSLLSSVSPSSPSPPDASASSHNPHRHAGRPCSLSRVARTSAAPQRGHARHPRAAASDRRPSAASAADRAAAHVSPPCAAARQRTHGAGHLVGGGVGVGGPVVMAAVTAVAVAPATIPPVVVGSGAGLKLKRRAARGVGTVGNGSHEGALNVEARERRRRRRRGGQEVGGHRKRQRRRATDGGARDWVGAVGHPRRHVRAEAGRAKGVVAGGATTGGHGVGGNTFQANATVGGGGWGGGTAGGRRAVTAAGDGRVGAVWGCCVAVRVDSHPPESGVDGTDSCRVVVINGSAISIWDAFLNHDGGIVMVQLRAHVSEAWSAAGRASWL</sequence>
<dbReference type="EMBL" id="KV919122">
    <property type="protein sequence ID" value="OSX71605.1"/>
    <property type="molecule type" value="Genomic_DNA"/>
</dbReference>
<feature type="compositionally biased region" description="Low complexity" evidence="1">
    <location>
        <begin position="140"/>
        <end position="156"/>
    </location>
</feature>
<evidence type="ECO:0000313" key="2">
    <source>
        <dbReference type="EMBL" id="OSX71605.1"/>
    </source>
</evidence>
<feature type="compositionally biased region" description="Low complexity" evidence="1">
    <location>
        <begin position="76"/>
        <end position="86"/>
    </location>
</feature>
<proteinExistence type="predicted"/>
<feature type="compositionally biased region" description="Low complexity" evidence="1">
    <location>
        <begin position="386"/>
        <end position="397"/>
    </location>
</feature>
<evidence type="ECO:0000256" key="1">
    <source>
        <dbReference type="SAM" id="MobiDB-lite"/>
    </source>
</evidence>
<reference evidence="2 3" key="1">
    <citation type="submission" date="2017-03" db="EMBL/GenBank/DDBJ databases">
        <title>WGS assembly of Porphyra umbilicalis.</title>
        <authorList>
            <person name="Brawley S.H."/>
            <person name="Blouin N.A."/>
            <person name="Ficko-Blean E."/>
            <person name="Wheeler G.L."/>
            <person name="Lohr M."/>
            <person name="Goodson H.V."/>
            <person name="Jenkins J.W."/>
            <person name="Blaby-Haas C.E."/>
            <person name="Helliwell K.E."/>
            <person name="Chan C."/>
            <person name="Marriage T."/>
            <person name="Bhattacharya D."/>
            <person name="Klein A.S."/>
            <person name="Badis Y."/>
            <person name="Brodie J."/>
            <person name="Cao Y."/>
            <person name="Collen J."/>
            <person name="Dittami S.M."/>
            <person name="Gachon C.M."/>
            <person name="Green B.R."/>
            <person name="Karpowicz S."/>
            <person name="Kim J.W."/>
            <person name="Kudahl U."/>
            <person name="Lin S."/>
            <person name="Michel G."/>
            <person name="Mittag M."/>
            <person name="Olson B.J."/>
            <person name="Pangilinan J."/>
            <person name="Peng Y."/>
            <person name="Qiu H."/>
            <person name="Shu S."/>
            <person name="Singer J.T."/>
            <person name="Smith A.G."/>
            <person name="Sprecher B.N."/>
            <person name="Wagner V."/>
            <person name="Wang W."/>
            <person name="Wang Z.-Y."/>
            <person name="Yan J."/>
            <person name="Yarish C."/>
            <person name="Zoeuner-Riek S."/>
            <person name="Zhuang Y."/>
            <person name="Zou Y."/>
            <person name="Lindquist E.A."/>
            <person name="Grimwood J."/>
            <person name="Barry K."/>
            <person name="Rokhsar D.S."/>
            <person name="Schmutz J."/>
            <person name="Stiller J.W."/>
            <person name="Grossman A.R."/>
            <person name="Prochnik S.E."/>
        </authorList>
    </citation>
    <scope>NUCLEOTIDE SEQUENCE [LARGE SCALE GENOMIC DNA]</scope>
    <source>
        <strain evidence="2">4086291</strain>
    </source>
</reference>
<protein>
    <submittedName>
        <fullName evidence="2">Uncharacterized protein</fullName>
    </submittedName>
</protein>
<keyword evidence="3" id="KW-1185">Reference proteome</keyword>
<evidence type="ECO:0000313" key="3">
    <source>
        <dbReference type="Proteomes" id="UP000218209"/>
    </source>
</evidence>
<feature type="compositionally biased region" description="Low complexity" evidence="1">
    <location>
        <begin position="364"/>
        <end position="374"/>
    </location>
</feature>
<dbReference type="Proteomes" id="UP000218209">
    <property type="component" value="Unassembled WGS sequence"/>
</dbReference>
<name>A0A1X6NSQ5_PORUM</name>
<feature type="region of interest" description="Disordered" evidence="1">
    <location>
        <begin position="419"/>
        <end position="497"/>
    </location>
</feature>
<accession>A0A1X6NSQ5</accession>
<feature type="compositionally biased region" description="Low complexity" evidence="1">
    <location>
        <begin position="419"/>
        <end position="436"/>
    </location>
</feature>
<feature type="compositionally biased region" description="Low complexity" evidence="1">
    <location>
        <begin position="477"/>
        <end position="496"/>
    </location>
</feature>